<dbReference type="EMBL" id="CP012173">
    <property type="protein sequence ID" value="AKV77358.1"/>
    <property type="molecule type" value="Genomic_DNA"/>
</dbReference>
<dbReference type="Proteomes" id="UP000061362">
    <property type="component" value="Chromosome"/>
</dbReference>
<organism evidence="2 8">
    <name type="scientific">Metallosphaera sedula</name>
    <dbReference type="NCBI Taxonomy" id="43687"/>
    <lineage>
        <taxon>Archaea</taxon>
        <taxon>Thermoproteota</taxon>
        <taxon>Thermoprotei</taxon>
        <taxon>Sulfolobales</taxon>
        <taxon>Sulfolobaceae</taxon>
        <taxon>Metallosphaera</taxon>
    </lineage>
</organism>
<dbReference type="Gene3D" id="3.40.50.300">
    <property type="entry name" value="P-loop containing nucleotide triphosphate hydrolases"/>
    <property type="match status" value="1"/>
</dbReference>
<dbReference type="Proteomes" id="UP000056255">
    <property type="component" value="Chromosome"/>
</dbReference>
<evidence type="ECO:0000313" key="9">
    <source>
        <dbReference type="Proteomes" id="UP000056255"/>
    </source>
</evidence>
<evidence type="ECO:0000313" key="6">
    <source>
        <dbReference type="EMBL" id="AKV81854.1"/>
    </source>
</evidence>
<dbReference type="EMBL" id="CP012176">
    <property type="protein sequence ID" value="AKV84089.1"/>
    <property type="molecule type" value="Genomic_DNA"/>
</dbReference>
<evidence type="ECO:0000313" key="5">
    <source>
        <dbReference type="EMBL" id="AKV79609.1"/>
    </source>
</evidence>
<protein>
    <recommendedName>
        <fullName evidence="1">Helicase HerA central domain-containing protein</fullName>
    </recommendedName>
</protein>
<evidence type="ECO:0000313" key="4">
    <source>
        <dbReference type="EMBL" id="AKV77358.1"/>
    </source>
</evidence>
<dbReference type="InterPro" id="IPR027417">
    <property type="entry name" value="P-loop_NTPase"/>
</dbReference>
<reference evidence="2 8" key="1">
    <citation type="journal article" date="2014" name="J. Bacteriol.">
        <title>Role of an Archaeal PitA Transporter in the Copper and Arsenic Resistance of Metallosphaera sedula, an Extreme Thermoacidophile.</title>
        <authorList>
            <person name="McCarthy S."/>
            <person name="Ai C."/>
            <person name="Wheaton G."/>
            <person name="Tevatia R."/>
            <person name="Eckrich V."/>
            <person name="Kelly R."/>
            <person name="Blum P."/>
        </authorList>
    </citation>
    <scope>NUCLEOTIDE SEQUENCE [LARGE SCALE GENOMIC DNA]</scope>
    <source>
        <strain evidence="2 8">CuR1</strain>
    </source>
</reference>
<dbReference type="Proteomes" id="UP000029084">
    <property type="component" value="Chromosome"/>
</dbReference>
<dbReference type="EMBL" id="CP012172">
    <property type="protein sequence ID" value="AKV75120.1"/>
    <property type="molecule type" value="Genomic_DNA"/>
</dbReference>
<evidence type="ECO:0000313" key="2">
    <source>
        <dbReference type="EMBL" id="AIM28320.1"/>
    </source>
</evidence>
<dbReference type="EMBL" id="CP008822">
    <property type="protein sequence ID" value="AIM28320.1"/>
    <property type="molecule type" value="Genomic_DNA"/>
</dbReference>
<dbReference type="EMBL" id="CP012175">
    <property type="protein sequence ID" value="AKV81854.1"/>
    <property type="molecule type" value="Genomic_DNA"/>
</dbReference>
<reference evidence="7 9" key="3">
    <citation type="submission" date="2015-07" db="EMBL/GenBank/DDBJ databases">
        <title>Physiological, transcriptional responses and genome re-sequencing of acid resistant extremely thermoacidophilic Metallosphaera sedula SARC-M1.</title>
        <authorList>
            <person name="Ai C."/>
            <person name="McCarthy S."/>
            <person name="Eckrich V."/>
            <person name="Rudrappa D."/>
            <person name="Qiu G."/>
            <person name="Blum P."/>
        </authorList>
    </citation>
    <scope>NUCLEOTIDE SEQUENCE [LARGE SCALE GENOMIC DNA]</scope>
    <source>
        <strain evidence="7 9">SARC-M1</strain>
    </source>
</reference>
<dbReference type="GeneID" id="91756742"/>
<dbReference type="PATRIC" id="fig|43687.5.peg.2356"/>
<dbReference type="Proteomes" id="UP000062475">
    <property type="component" value="Chromosome"/>
</dbReference>
<feature type="domain" description="Helicase HerA central" evidence="1">
    <location>
        <begin position="6"/>
        <end position="65"/>
    </location>
</feature>
<evidence type="ECO:0000313" key="13">
    <source>
        <dbReference type="Proteomes" id="UP000068832"/>
    </source>
</evidence>
<evidence type="ECO:0000313" key="8">
    <source>
        <dbReference type="Proteomes" id="UP000029084"/>
    </source>
</evidence>
<dbReference type="Pfam" id="PF01935">
    <property type="entry name" value="DUF87"/>
    <property type="match status" value="1"/>
</dbReference>
<dbReference type="Proteomes" id="UP000062398">
    <property type="component" value="Chromosome"/>
</dbReference>
<evidence type="ECO:0000313" key="7">
    <source>
        <dbReference type="EMBL" id="AKV84089.1"/>
    </source>
</evidence>
<dbReference type="EMBL" id="CP012174">
    <property type="protein sequence ID" value="AKV79609.1"/>
    <property type="molecule type" value="Genomic_DNA"/>
</dbReference>
<evidence type="ECO:0000313" key="3">
    <source>
        <dbReference type="EMBL" id="AKV75120.1"/>
    </source>
</evidence>
<dbReference type="AlphaFoldDB" id="A0A088EAI4"/>
<proteinExistence type="predicted"/>
<evidence type="ECO:0000313" key="12">
    <source>
        <dbReference type="Proteomes" id="UP000062475"/>
    </source>
</evidence>
<evidence type="ECO:0000313" key="10">
    <source>
        <dbReference type="Proteomes" id="UP000061362"/>
    </source>
</evidence>
<dbReference type="Proteomes" id="UP000068832">
    <property type="component" value="Chromosome"/>
</dbReference>
<dbReference type="SUPFAM" id="SSF52540">
    <property type="entry name" value="P-loop containing nucleoside triphosphate hydrolases"/>
    <property type="match status" value="1"/>
</dbReference>
<evidence type="ECO:0000259" key="1">
    <source>
        <dbReference type="Pfam" id="PF01935"/>
    </source>
</evidence>
<accession>A0A088EAI4</accession>
<dbReference type="InterPro" id="IPR002789">
    <property type="entry name" value="HerA_central"/>
</dbReference>
<evidence type="ECO:0000313" key="11">
    <source>
        <dbReference type="Proteomes" id="UP000062398"/>
    </source>
</evidence>
<reference evidence="10 11" key="2">
    <citation type="journal article" date="2015" name="Genome Announc.">
        <title>Complete Genome Sequences of Evolved Arsenate-Resistant Metallosphaera sedula Strains.</title>
        <authorList>
            <person name="Ai C."/>
            <person name="McCarthy S."/>
            <person name="Schackwitz W."/>
            <person name="Martin J."/>
            <person name="Lipzen A."/>
            <person name="Blum P."/>
        </authorList>
    </citation>
    <scope>NUCLEOTIDE SEQUENCE [LARGE SCALE GENOMIC DNA]</scope>
    <source>
        <strain evidence="5 11">ARS120-1</strain>
        <strain evidence="6 10">ARS120-2</strain>
        <strain evidence="3 13">ARS50-1</strain>
        <strain evidence="4 12">ARS50-2</strain>
    </source>
</reference>
<gene>
    <name evidence="2" type="ORF">HA72_2198</name>
    <name evidence="3" type="ORF">MsedA_2251</name>
    <name evidence="4" type="ORF">MsedB_2253</name>
    <name evidence="5" type="ORF">MsedC_2251</name>
    <name evidence="6" type="ORF">MsedD_2252</name>
    <name evidence="7" type="ORF">MsedE_2254</name>
</gene>
<name>A0A088EAI4_9CREN</name>
<dbReference type="RefSeq" id="WP_012022124.1">
    <property type="nucleotide sequence ID" value="NZ_CP008822.1"/>
</dbReference>
<sequence>MEPIVIGKNEDENPVFLDLERHAILMGETGVGKTIALKTIVKKAQNKAKIIIDADGDIIKENGNKYPVVTMTEEELESLNEKLKKAYIEGNVPDLEEKVGKLNGIILVDASTEGRGFTFSEKLIELWTKWVIEYAFWNKIRGILLAIDTVRYIDNKGDLEEMVMARKAGVNVVLTTREFEVFKEIHIDFGTNILMRTDNRAYRYVADYFHEFKNTLPNILSELKPREAVVVKLQQREYEYVKVDKEEL</sequence>